<evidence type="ECO:0000256" key="1">
    <source>
        <dbReference type="ARBA" id="ARBA00022729"/>
    </source>
</evidence>
<dbReference type="PANTHER" id="PTHR31836:SF22">
    <property type="entry name" value="RLPA-LIKE PROTEIN DOUBLE-PSI BETA-BARREL DOMAIN-CONTAINING PROTEIN"/>
    <property type="match status" value="1"/>
</dbReference>
<evidence type="ECO:0000313" key="3">
    <source>
        <dbReference type="Proteomes" id="UP000037035"/>
    </source>
</evidence>
<accession>A0A0L6UBN1</accession>
<dbReference type="Proteomes" id="UP000037035">
    <property type="component" value="Unassembled WGS sequence"/>
</dbReference>
<reference evidence="2 3" key="1">
    <citation type="submission" date="2015-08" db="EMBL/GenBank/DDBJ databases">
        <title>Next Generation Sequencing and Analysis of the Genome of Puccinia sorghi L Schw, the Causal Agent of Maize Common Rust.</title>
        <authorList>
            <person name="Rochi L."/>
            <person name="Burguener G."/>
            <person name="Darino M."/>
            <person name="Turjanski A."/>
            <person name="Kreff E."/>
            <person name="Dieguez M.J."/>
            <person name="Sacco F."/>
        </authorList>
    </citation>
    <scope>NUCLEOTIDE SEQUENCE [LARGE SCALE GENOMIC DNA]</scope>
    <source>
        <strain evidence="2 3">RO10H11247</strain>
    </source>
</reference>
<dbReference type="InterPro" id="IPR051477">
    <property type="entry name" value="Expansin_CellWall"/>
</dbReference>
<organism evidence="2 3">
    <name type="scientific">Puccinia sorghi</name>
    <dbReference type="NCBI Taxonomy" id="27349"/>
    <lineage>
        <taxon>Eukaryota</taxon>
        <taxon>Fungi</taxon>
        <taxon>Dikarya</taxon>
        <taxon>Basidiomycota</taxon>
        <taxon>Pucciniomycotina</taxon>
        <taxon>Pucciniomycetes</taxon>
        <taxon>Pucciniales</taxon>
        <taxon>Pucciniaceae</taxon>
        <taxon>Puccinia</taxon>
    </lineage>
</organism>
<dbReference type="AlphaFoldDB" id="A0A0L6UBN1"/>
<dbReference type="EMBL" id="LAVV01013127">
    <property type="protein sequence ID" value="KNZ45959.1"/>
    <property type="molecule type" value="Genomic_DNA"/>
</dbReference>
<dbReference type="InterPro" id="IPR036908">
    <property type="entry name" value="RlpA-like_sf"/>
</dbReference>
<protein>
    <recommendedName>
        <fullName evidence="4">RlpA-like protein double-psi beta-barrel domain-containing protein</fullName>
    </recommendedName>
</protein>
<feature type="non-terminal residue" evidence="2">
    <location>
        <position position="1"/>
    </location>
</feature>
<keyword evidence="1" id="KW-0732">Signal</keyword>
<dbReference type="PANTHER" id="PTHR31836">
    <property type="match status" value="1"/>
</dbReference>
<comment type="caution">
    <text evidence="2">The sequence shown here is derived from an EMBL/GenBank/DDBJ whole genome shotgun (WGS) entry which is preliminary data.</text>
</comment>
<evidence type="ECO:0008006" key="4">
    <source>
        <dbReference type="Google" id="ProtNLM"/>
    </source>
</evidence>
<dbReference type="SUPFAM" id="SSF50685">
    <property type="entry name" value="Barwin-like endoglucanases"/>
    <property type="match status" value="1"/>
</dbReference>
<evidence type="ECO:0000313" key="2">
    <source>
        <dbReference type="EMBL" id="KNZ45959.1"/>
    </source>
</evidence>
<dbReference type="Gene3D" id="2.40.40.10">
    <property type="entry name" value="RlpA-like domain"/>
    <property type="match status" value="1"/>
</dbReference>
<dbReference type="OrthoDB" id="406505at2759"/>
<gene>
    <name evidence="2" type="ORF">VP01_766g2</name>
</gene>
<proteinExistence type="predicted"/>
<dbReference type="VEuPathDB" id="FungiDB:VP01_766g2"/>
<keyword evidence="3" id="KW-1185">Reference proteome</keyword>
<name>A0A0L6UBN1_9BASI</name>
<sequence>SGCLSKNVPLGGIFGFWHVHNFEQFYTTEKRGPVLPLIPNGRQELGLQVYQHCELMGLLMRTPEWDVIPAKIHDSGIYAWVKVRKPIREAEIQECLETIAESCVSGLRPRIHLGTEQYATCARKSINVNNTSSNSGNEEEMGRGLDVRGSNELTEFLSFAAITHWLDSASRHASACQTITNLAEPRFAKWSGPKRRTENSADSHANQSCKSMAGPLAGAVPNPPGIPQIFNNAEMKTTFVFLASFLVLVPLVCCAGKNSPRKLHKKQMPSPSEDWMILGSHGLMLTHYKTGPKHVNGLPVISRRDSDISLFSSTLAGMTSSPDDIINFDSALVTDLKTAPLAGLTTRDVVTRNGLVHLTRNSKGKDEVRIEASSLLTKPLTLSPYHTKTNSHRFIQVKRSAKKSKAKLIKSLSRSKSLPSLFNPTHPQLDVMKGAIIQTKITWYTGHDLLNPYCAQKCMSSSQIFALRTSSLIIAVTQKWTLRPKCGDFFELSVVDKHAGQIGKSVIARVVDLCGGCAPQVAHADLSKAAFTKLFNLDVGVVSGLAMRKVAPPKKWNKNLYGPRIL</sequence>
<dbReference type="STRING" id="27349.A0A0L6UBN1"/>
<dbReference type="CDD" id="cd22271">
    <property type="entry name" value="DPBB_EXP_N-like"/>
    <property type="match status" value="1"/>
</dbReference>